<evidence type="ECO:0000259" key="4">
    <source>
        <dbReference type="Pfam" id="PF02275"/>
    </source>
</evidence>
<dbReference type="Gene3D" id="3.60.60.10">
    <property type="entry name" value="Penicillin V Acylase, Chain A"/>
    <property type="match status" value="1"/>
</dbReference>
<accession>A0A2M9CAB3</accession>
<dbReference type="EMBL" id="PGFD01000001">
    <property type="protein sequence ID" value="PJJ67714.1"/>
    <property type="molecule type" value="Genomic_DNA"/>
</dbReference>
<evidence type="ECO:0000256" key="1">
    <source>
        <dbReference type="ARBA" id="ARBA00006625"/>
    </source>
</evidence>
<keyword evidence="2" id="KW-0378">Hydrolase</keyword>
<dbReference type="SUPFAM" id="SSF56235">
    <property type="entry name" value="N-terminal nucleophile aminohydrolases (Ntn hydrolases)"/>
    <property type="match status" value="1"/>
</dbReference>
<proteinExistence type="inferred from homology"/>
<dbReference type="InterPro" id="IPR052193">
    <property type="entry name" value="Peptidase_C59"/>
</dbReference>
<evidence type="ECO:0000313" key="6">
    <source>
        <dbReference type="Proteomes" id="UP000228740"/>
    </source>
</evidence>
<keyword evidence="6" id="KW-1185">Reference proteome</keyword>
<dbReference type="PANTHER" id="PTHR35527:SF2">
    <property type="entry name" value="HYDROLASE"/>
    <property type="match status" value="1"/>
</dbReference>
<dbReference type="GO" id="GO:0016787">
    <property type="term" value="F:hydrolase activity"/>
    <property type="evidence" value="ECO:0007669"/>
    <property type="project" value="UniProtKB-KW"/>
</dbReference>
<dbReference type="RefSeq" id="WP_100376403.1">
    <property type="nucleotide sequence ID" value="NZ_PGFD01000001.1"/>
</dbReference>
<feature type="chain" id="PRO_5014657197" evidence="3">
    <location>
        <begin position="24"/>
        <end position="349"/>
    </location>
</feature>
<comment type="similarity">
    <text evidence="1">Belongs to the peptidase C59 family.</text>
</comment>
<dbReference type="Proteomes" id="UP000228740">
    <property type="component" value="Unassembled WGS sequence"/>
</dbReference>
<dbReference type="CDD" id="cd01902">
    <property type="entry name" value="Ntn_CGH"/>
    <property type="match status" value="1"/>
</dbReference>
<comment type="caution">
    <text evidence="5">The sequence shown here is derived from an EMBL/GenBank/DDBJ whole genome shotgun (WGS) entry which is preliminary data.</text>
</comment>
<sequence>MRKFPLILFSLILSIGLWNPSEACTRVVYKGPENTIITARSMDWRDEIPANLWILPKGIARTGEVGSLSEKWTSKYGSVVSTSWDIASSDGMNEKGLVANLLWLGESEYPKFDPKGRKKGIAISLWAQYFLDNFATVKEAVEQARKEKFVIVSDYIPGTERFTTVHLSLSDASGDNAVFEYLGGKLIIHHSPEYTVMTNSPVFDEQLALNNYWKGIPGTVMLPGTNRAADRFVRASYYINAIPQTADPRTAVASVFSVIRNCSVPYGITTENEPNISSTRWRSVSDQKNLVYYFETVFTPNTFWVNLKEFDLTEKGKVMKLDLSNFQTYNGKANSNFKESTPFKFLGLN</sequence>
<dbReference type="AlphaFoldDB" id="A0A2M9CAB3"/>
<feature type="signal peptide" evidence="3">
    <location>
        <begin position="1"/>
        <end position="23"/>
    </location>
</feature>
<name>A0A2M9CAB3_9FLAO</name>
<dbReference type="OrthoDB" id="1265391at2"/>
<feature type="domain" description="Choloylglycine hydrolase/NAAA C-terminal" evidence="4">
    <location>
        <begin position="24"/>
        <end position="316"/>
    </location>
</feature>
<evidence type="ECO:0000256" key="3">
    <source>
        <dbReference type="SAM" id="SignalP"/>
    </source>
</evidence>
<evidence type="ECO:0000256" key="2">
    <source>
        <dbReference type="ARBA" id="ARBA00022801"/>
    </source>
</evidence>
<protein>
    <submittedName>
        <fullName evidence="5">Penicillin amidase</fullName>
    </submittedName>
</protein>
<evidence type="ECO:0000313" key="5">
    <source>
        <dbReference type="EMBL" id="PJJ67714.1"/>
    </source>
</evidence>
<dbReference type="InterPro" id="IPR029055">
    <property type="entry name" value="Ntn_hydrolases_N"/>
</dbReference>
<dbReference type="Pfam" id="PF02275">
    <property type="entry name" value="CBAH"/>
    <property type="match status" value="1"/>
</dbReference>
<reference evidence="5 6" key="1">
    <citation type="submission" date="2017-11" db="EMBL/GenBank/DDBJ databases">
        <title>Genomic Encyclopedia of Archaeal and Bacterial Type Strains, Phase II (KMG-II): From Individual Species to Whole Genera.</title>
        <authorList>
            <person name="Goeker M."/>
        </authorList>
    </citation>
    <scope>NUCLEOTIDE SEQUENCE [LARGE SCALE GENOMIC DNA]</scope>
    <source>
        <strain evidence="5 6">DSM 27617</strain>
    </source>
</reference>
<dbReference type="PANTHER" id="PTHR35527">
    <property type="entry name" value="CHOLOYLGLYCINE HYDROLASE"/>
    <property type="match status" value="1"/>
</dbReference>
<keyword evidence="3" id="KW-0732">Signal</keyword>
<dbReference type="InterPro" id="IPR029132">
    <property type="entry name" value="CBAH/NAAA_C"/>
</dbReference>
<gene>
    <name evidence="5" type="ORF">CLV73_1733</name>
</gene>
<organism evidence="5 6">
    <name type="scientific">Chryseobacterium geocarposphaerae</name>
    <dbReference type="NCBI Taxonomy" id="1416776"/>
    <lineage>
        <taxon>Bacteria</taxon>
        <taxon>Pseudomonadati</taxon>
        <taxon>Bacteroidota</taxon>
        <taxon>Flavobacteriia</taxon>
        <taxon>Flavobacteriales</taxon>
        <taxon>Weeksellaceae</taxon>
        <taxon>Chryseobacterium group</taxon>
        <taxon>Chryseobacterium</taxon>
    </lineage>
</organism>